<name>A0ABQ3FL16_9GAMM</name>
<comment type="caution">
    <text evidence="2">The sequence shown here is derived from an EMBL/GenBank/DDBJ whole genome shotgun (WGS) entry which is preliminary data.</text>
</comment>
<protein>
    <submittedName>
        <fullName evidence="2">Uncharacterized protein</fullName>
    </submittedName>
</protein>
<feature type="region of interest" description="Disordered" evidence="1">
    <location>
        <begin position="1"/>
        <end position="56"/>
    </location>
</feature>
<evidence type="ECO:0000256" key="1">
    <source>
        <dbReference type="SAM" id="MobiDB-lite"/>
    </source>
</evidence>
<evidence type="ECO:0000313" key="3">
    <source>
        <dbReference type="Proteomes" id="UP000604243"/>
    </source>
</evidence>
<keyword evidence="3" id="KW-1185">Reference proteome</keyword>
<dbReference type="Proteomes" id="UP000604243">
    <property type="component" value="Unassembled WGS sequence"/>
</dbReference>
<sequence length="74" mass="8247">MRAQGGVDHNAMAHYRQTAGGADKPLAHGQAPGQGQHLTTGCGTVKHDCHKGRKKREHRYVTIRMEIANRECEW</sequence>
<dbReference type="EMBL" id="BMZM01000003">
    <property type="protein sequence ID" value="GHC28299.1"/>
    <property type="molecule type" value="Genomic_DNA"/>
</dbReference>
<reference evidence="3" key="1">
    <citation type="journal article" date="2019" name="Int. J. Syst. Evol. Microbiol.">
        <title>The Global Catalogue of Microorganisms (GCM) 10K type strain sequencing project: providing services to taxonomists for standard genome sequencing and annotation.</title>
        <authorList>
            <consortium name="The Broad Institute Genomics Platform"/>
            <consortium name="The Broad Institute Genome Sequencing Center for Infectious Disease"/>
            <person name="Wu L."/>
            <person name="Ma J."/>
        </authorList>
    </citation>
    <scope>NUCLEOTIDE SEQUENCE [LARGE SCALE GENOMIC DNA]</scope>
    <source>
        <strain evidence="3">KCTC 42082</strain>
    </source>
</reference>
<evidence type="ECO:0000313" key="2">
    <source>
        <dbReference type="EMBL" id="GHC28299.1"/>
    </source>
</evidence>
<organism evidence="2 3">
    <name type="scientific">Kushneria pakistanensis</name>
    <dbReference type="NCBI Taxonomy" id="1508770"/>
    <lineage>
        <taxon>Bacteria</taxon>
        <taxon>Pseudomonadati</taxon>
        <taxon>Pseudomonadota</taxon>
        <taxon>Gammaproteobacteria</taxon>
        <taxon>Oceanospirillales</taxon>
        <taxon>Halomonadaceae</taxon>
        <taxon>Kushneria</taxon>
    </lineage>
</organism>
<gene>
    <name evidence="2" type="ORF">GCM10010082_22080</name>
</gene>
<proteinExistence type="predicted"/>
<accession>A0ABQ3FL16</accession>